<accession>A0A1I1E240</accession>
<name>A0A1I1E240_9GAMM</name>
<gene>
    <name evidence="2" type="ORF">SAMN02745724_00177</name>
</gene>
<dbReference type="InterPro" id="IPR021438">
    <property type="entry name" value="DUF3087"/>
</dbReference>
<proteinExistence type="predicted"/>
<dbReference type="RefSeq" id="WP_091978891.1">
    <property type="nucleotide sequence ID" value="NZ_FOLO01000001.1"/>
</dbReference>
<dbReference type="AlphaFoldDB" id="A0A1I1E240"/>
<organism evidence="2 3">
    <name type="scientific">Pseudoalteromonas denitrificans DSM 6059</name>
    <dbReference type="NCBI Taxonomy" id="1123010"/>
    <lineage>
        <taxon>Bacteria</taxon>
        <taxon>Pseudomonadati</taxon>
        <taxon>Pseudomonadota</taxon>
        <taxon>Gammaproteobacteria</taxon>
        <taxon>Alteromonadales</taxon>
        <taxon>Pseudoalteromonadaceae</taxon>
        <taxon>Pseudoalteromonas</taxon>
    </lineage>
</organism>
<evidence type="ECO:0000313" key="2">
    <source>
        <dbReference type="EMBL" id="SFB81241.1"/>
    </source>
</evidence>
<dbReference type="STRING" id="1123010.SAMN02745724_00177"/>
<keyword evidence="1" id="KW-1133">Transmembrane helix</keyword>
<feature type="transmembrane region" description="Helical" evidence="1">
    <location>
        <begin position="49"/>
        <end position="68"/>
    </location>
</feature>
<dbReference type="OrthoDB" id="6118114at2"/>
<evidence type="ECO:0008006" key="4">
    <source>
        <dbReference type="Google" id="ProtNLM"/>
    </source>
</evidence>
<dbReference type="Pfam" id="PF11286">
    <property type="entry name" value="DUF3087"/>
    <property type="match status" value="1"/>
</dbReference>
<protein>
    <recommendedName>
        <fullName evidence="4">DUF3087 domain-containing protein</fullName>
    </recommendedName>
</protein>
<sequence>MKLIEINKKRYRAHLNRIITACILSLAIGSLGIAQTLIALFPSSSGSHFHWNLIGVIITSLCLGFILIKYKNHSFMAEVAYVWDLKQALNKITRKMRKVRQGVERGDIPAMQALNFYYAGSRQLWHLDDNNITLDELTLWQADLNSQAKKYNIVLDVSQYDVQILSNLN</sequence>
<keyword evidence="1" id="KW-0472">Membrane</keyword>
<evidence type="ECO:0000256" key="1">
    <source>
        <dbReference type="SAM" id="Phobius"/>
    </source>
</evidence>
<keyword evidence="1" id="KW-0812">Transmembrane</keyword>
<evidence type="ECO:0000313" key="3">
    <source>
        <dbReference type="Proteomes" id="UP000198862"/>
    </source>
</evidence>
<feature type="transmembrane region" description="Helical" evidence="1">
    <location>
        <begin position="21"/>
        <end position="43"/>
    </location>
</feature>
<dbReference type="EMBL" id="FOLO01000001">
    <property type="protein sequence ID" value="SFB81241.1"/>
    <property type="molecule type" value="Genomic_DNA"/>
</dbReference>
<reference evidence="2 3" key="1">
    <citation type="submission" date="2016-10" db="EMBL/GenBank/DDBJ databases">
        <authorList>
            <person name="de Groot N.N."/>
        </authorList>
    </citation>
    <scope>NUCLEOTIDE SEQUENCE [LARGE SCALE GENOMIC DNA]</scope>
    <source>
        <strain evidence="2 3">DSM 6059</strain>
    </source>
</reference>
<keyword evidence="3" id="KW-1185">Reference proteome</keyword>
<dbReference type="Proteomes" id="UP000198862">
    <property type="component" value="Unassembled WGS sequence"/>
</dbReference>